<evidence type="ECO:0000259" key="2">
    <source>
        <dbReference type="Pfam" id="PF01575"/>
    </source>
</evidence>
<accession>A0ABN2BT54</accession>
<dbReference type="SUPFAM" id="SSF54637">
    <property type="entry name" value="Thioesterase/thiol ester dehydrase-isomerase"/>
    <property type="match status" value="2"/>
</dbReference>
<dbReference type="Pfam" id="PF01575">
    <property type="entry name" value="MaoC_dehydratas"/>
    <property type="match status" value="1"/>
</dbReference>
<proteinExistence type="inferred from homology"/>
<dbReference type="Gene3D" id="3.10.129.10">
    <property type="entry name" value="Hotdog Thioesterase"/>
    <property type="match status" value="1"/>
</dbReference>
<comment type="caution">
    <text evidence="4">The sequence shown here is derived from an EMBL/GenBank/DDBJ whole genome shotgun (WGS) entry which is preliminary data.</text>
</comment>
<evidence type="ECO:0000256" key="1">
    <source>
        <dbReference type="ARBA" id="ARBA00005254"/>
    </source>
</evidence>
<feature type="domain" description="MaoC-like" evidence="2">
    <location>
        <begin position="160"/>
        <end position="260"/>
    </location>
</feature>
<evidence type="ECO:0000259" key="3">
    <source>
        <dbReference type="Pfam" id="PF22622"/>
    </source>
</evidence>
<keyword evidence="5" id="KW-1185">Reference proteome</keyword>
<reference evidence="4 5" key="1">
    <citation type="journal article" date="2019" name="Int. J. Syst. Evol. Microbiol.">
        <title>The Global Catalogue of Microorganisms (GCM) 10K type strain sequencing project: providing services to taxonomists for standard genome sequencing and annotation.</title>
        <authorList>
            <consortium name="The Broad Institute Genomics Platform"/>
            <consortium name="The Broad Institute Genome Sequencing Center for Infectious Disease"/>
            <person name="Wu L."/>
            <person name="Ma J."/>
        </authorList>
    </citation>
    <scope>NUCLEOTIDE SEQUENCE [LARGE SCALE GENOMIC DNA]</scope>
    <source>
        <strain evidence="4 5">JCM 14942</strain>
    </source>
</reference>
<dbReference type="CDD" id="cd03448">
    <property type="entry name" value="HDE_HSD"/>
    <property type="match status" value="1"/>
</dbReference>
<name>A0ABN2BT54_9ACTN</name>
<organism evidence="4 5">
    <name type="scientific">Nocardioides humi</name>
    <dbReference type="NCBI Taxonomy" id="449461"/>
    <lineage>
        <taxon>Bacteria</taxon>
        <taxon>Bacillati</taxon>
        <taxon>Actinomycetota</taxon>
        <taxon>Actinomycetes</taxon>
        <taxon>Propionibacteriales</taxon>
        <taxon>Nocardioidaceae</taxon>
        <taxon>Nocardioides</taxon>
    </lineage>
</organism>
<dbReference type="PANTHER" id="PTHR13078:SF56">
    <property type="entry name" value="PEROXISOMAL MULTIFUNCTIONAL ENZYME TYPE 2"/>
    <property type="match status" value="1"/>
</dbReference>
<feature type="domain" description="Peroxisomal multifunctional enzyme type 2-like N-terminal" evidence="3">
    <location>
        <begin position="19"/>
        <end position="143"/>
    </location>
</feature>
<dbReference type="EMBL" id="BAAAOR010000042">
    <property type="protein sequence ID" value="GAA1546179.1"/>
    <property type="molecule type" value="Genomic_DNA"/>
</dbReference>
<evidence type="ECO:0000313" key="4">
    <source>
        <dbReference type="EMBL" id="GAA1546179.1"/>
    </source>
</evidence>
<dbReference type="Pfam" id="PF22622">
    <property type="entry name" value="MFE-2_hydrat-2_N"/>
    <property type="match status" value="1"/>
</dbReference>
<comment type="similarity">
    <text evidence="1">Belongs to the enoyl-CoA hydratase/isomerase family.</text>
</comment>
<protein>
    <submittedName>
        <fullName evidence="4">3-hydroxyacyl-thioester dehydratase HtdY</fullName>
    </submittedName>
</protein>
<gene>
    <name evidence="4" type="primary">htdY</name>
    <name evidence="4" type="ORF">GCM10009788_55620</name>
</gene>
<dbReference type="RefSeq" id="WP_141004790.1">
    <property type="nucleotide sequence ID" value="NZ_BAAAOR010000042.1"/>
</dbReference>
<dbReference type="PANTHER" id="PTHR13078">
    <property type="entry name" value="PEROXISOMAL MULTIFUNCTIONAL ENZYME TYPE 2-RELATED"/>
    <property type="match status" value="1"/>
</dbReference>
<dbReference type="Proteomes" id="UP001500842">
    <property type="component" value="Unassembled WGS sequence"/>
</dbReference>
<evidence type="ECO:0000313" key="5">
    <source>
        <dbReference type="Proteomes" id="UP001500842"/>
    </source>
</evidence>
<dbReference type="InterPro" id="IPR054357">
    <property type="entry name" value="MFE-2_N"/>
</dbReference>
<dbReference type="InterPro" id="IPR029069">
    <property type="entry name" value="HotDog_dom_sf"/>
</dbReference>
<sequence>MPLDPTRVGTVTGPHAVRWTDKDSLLYALAIGAGQDDPLAELAFTTENSGGVTQQVIPTFGVVLGLVHGLPDVGDFDPTRAVHAEQEFEVDGPLPAAGEAHVVTTVTEIWDKDPHAVMWTESELVDAATGRRLMRSRLGAFFGGAGGFGGERGPSPTWTAPERTPDLEVGFASRPDQALLYRLTGDRNPLHADPAFAARGGFERPILHGMCSYGYAARLLINRLAGGDASALRSMAGRFTRPVLPGDALRLVVWREAGDEGLFQVLTAGGDAVIDRGRFALASPAASRADRA</sequence>
<dbReference type="InterPro" id="IPR002539">
    <property type="entry name" value="MaoC-like_dom"/>
</dbReference>